<keyword evidence="8" id="KW-0282">Flagellum</keyword>
<keyword evidence="9" id="KW-1185">Reference proteome</keyword>
<evidence type="ECO:0000256" key="4">
    <source>
        <dbReference type="HAMAP-Rule" id="MF_01457"/>
    </source>
</evidence>
<dbReference type="InterPro" id="IPR009875">
    <property type="entry name" value="PilZ_domain"/>
</dbReference>
<dbReference type="Gene3D" id="2.40.10.220">
    <property type="entry name" value="predicted glycosyltransferase like domains"/>
    <property type="match status" value="1"/>
</dbReference>
<dbReference type="InterPro" id="IPR023787">
    <property type="entry name" value="T3SS_YcgR"/>
</dbReference>
<dbReference type="Proteomes" id="UP000515838">
    <property type="component" value="Chromosome"/>
</dbReference>
<dbReference type="Gene3D" id="2.30.110.10">
    <property type="entry name" value="Electron Transport, Fmn-binding Protein, Chain A"/>
    <property type="match status" value="1"/>
</dbReference>
<protein>
    <recommendedName>
        <fullName evidence="4">Flagellar brake protein YcgR</fullName>
    </recommendedName>
    <alternativeName>
        <fullName evidence="4">Cyclic di-GMP binding protein YcgR</fullName>
    </alternativeName>
</protein>
<evidence type="ECO:0000256" key="1">
    <source>
        <dbReference type="ARBA" id="ARBA00022636"/>
    </source>
</evidence>
<dbReference type="EMBL" id="CP060028">
    <property type="protein sequence ID" value="QND81235.1"/>
    <property type="molecule type" value="Genomic_DNA"/>
</dbReference>
<dbReference type="GO" id="GO:0071973">
    <property type="term" value="P:bacterial-type flagellum-dependent cell motility"/>
    <property type="evidence" value="ECO:0007669"/>
    <property type="project" value="UniProtKB-UniRule"/>
</dbReference>
<dbReference type="InterPro" id="IPR012349">
    <property type="entry name" value="Split_barrel_FMN-bd"/>
</dbReference>
<comment type="function">
    <text evidence="4">Acts as a flagellar brake, regulating swimming and swarming in a bis-(3'-5') cyclic diguanylic acid (c-di-GMP)-dependent manner. Binds 1 c-di-GMP dimer per subunit. Increasing levels of c-di-GMP lead to decreased motility.</text>
</comment>
<sequence>MTEPTDSPLAEPIRYEDEEKYLVRNGHEIRRILQALIERRALVSGCAMPRNHTFPTSIVEVLDDDDAVLIDGSASETINRSIEDATHVTCVSRLDRIHVQFRLQGLVRLHHEGQVAFRADLPETLLRLQRREYYRLQVPVTQPLECAIPQHHPDGETTYERYRVLDISGGGIALAVQAENPTLRPYREFPDCLLYLPDGGPLSLRLMVKSLHSQLNQNGTESWRAGCQFTDLPRGADALIQRYIFRLERQRSARERGAA</sequence>
<keyword evidence="8" id="KW-0969">Cilium</keyword>
<dbReference type="GO" id="GO:0071945">
    <property type="term" value="P:regulation of bacterial-type flagellum-dependent cell motility by regulation of motor speed"/>
    <property type="evidence" value="ECO:0007669"/>
    <property type="project" value="UniProtKB-UniRule"/>
</dbReference>
<dbReference type="GO" id="GO:0009425">
    <property type="term" value="C:bacterial-type flagellum basal body"/>
    <property type="evidence" value="ECO:0007669"/>
    <property type="project" value="UniProtKB-SubCell"/>
</dbReference>
<gene>
    <name evidence="4" type="primary">ycgR</name>
    <name evidence="7" type="ORF">H4W19_05545</name>
    <name evidence="8" type="ORF">IAE60_14490</name>
</gene>
<comment type="similarity">
    <text evidence="4">Belongs to the YcgR family.</text>
</comment>
<keyword evidence="3 4" id="KW-0975">Bacterial flagellum</keyword>
<evidence type="ECO:0000256" key="2">
    <source>
        <dbReference type="ARBA" id="ARBA00022741"/>
    </source>
</evidence>
<dbReference type="RefSeq" id="WP_162110314.1">
    <property type="nucleotide sequence ID" value="NZ_CP060028.1"/>
</dbReference>
<evidence type="ECO:0000313" key="9">
    <source>
        <dbReference type="Proteomes" id="UP000515506"/>
    </source>
</evidence>
<dbReference type="Proteomes" id="UP000515506">
    <property type="component" value="Chromosome"/>
</dbReference>
<evidence type="ECO:0000259" key="6">
    <source>
        <dbReference type="Pfam" id="PF07317"/>
    </source>
</evidence>
<comment type="subunit">
    <text evidence="4">Monomer. Interacts with the flagellar basal bodies.</text>
</comment>
<dbReference type="OrthoDB" id="5572581at2"/>
<evidence type="ECO:0000259" key="5">
    <source>
        <dbReference type="Pfam" id="PF07238"/>
    </source>
</evidence>
<feature type="domain" description="Type III secretion system flagellar brake protein YcgR PilZN" evidence="6">
    <location>
        <begin position="21"/>
        <end position="127"/>
    </location>
</feature>
<name>A0A7G9TAK0_PSEMX</name>
<keyword evidence="2 4" id="KW-0547">Nucleotide-binding</keyword>
<organism evidence="8 10">
    <name type="scientific">Pseudoxanthomonas mexicana</name>
    <dbReference type="NCBI Taxonomy" id="128785"/>
    <lineage>
        <taxon>Bacteria</taxon>
        <taxon>Pseudomonadati</taxon>
        <taxon>Pseudomonadota</taxon>
        <taxon>Gammaproteobacteria</taxon>
        <taxon>Lysobacterales</taxon>
        <taxon>Lysobacteraceae</taxon>
        <taxon>Pseudoxanthomonas</taxon>
    </lineage>
</organism>
<evidence type="ECO:0000256" key="3">
    <source>
        <dbReference type="ARBA" id="ARBA00023143"/>
    </source>
</evidence>
<evidence type="ECO:0000313" key="7">
    <source>
        <dbReference type="EMBL" id="QND81235.1"/>
    </source>
</evidence>
<dbReference type="Pfam" id="PF07238">
    <property type="entry name" value="PilZ"/>
    <property type="match status" value="1"/>
</dbReference>
<reference evidence="7 9" key="2">
    <citation type="submission" date="2020-08" db="EMBL/GenBank/DDBJ databases">
        <title>Streptomycin resistant and MDR strain, P. mexicana.</title>
        <authorList>
            <person name="Ganesh-kumar S."/>
            <person name="Zhe T."/>
            <person name="Yu Z."/>
            <person name="Min Y."/>
        </authorList>
    </citation>
    <scope>NUCLEOTIDE SEQUENCE [LARGE SCALE GENOMIC DNA]</scope>
    <source>
        <strain evidence="7 9">GTZY</strain>
    </source>
</reference>
<dbReference type="EMBL" id="CP060731">
    <property type="protein sequence ID" value="QNN77125.1"/>
    <property type="molecule type" value="Genomic_DNA"/>
</dbReference>
<dbReference type="HAMAP" id="MF_01457">
    <property type="entry name" value="YcgR"/>
    <property type="match status" value="1"/>
</dbReference>
<dbReference type="GO" id="GO:0035438">
    <property type="term" value="F:cyclic-di-GMP binding"/>
    <property type="evidence" value="ECO:0007669"/>
    <property type="project" value="UniProtKB-UniRule"/>
</dbReference>
<keyword evidence="8" id="KW-0966">Cell projection</keyword>
<dbReference type="AlphaFoldDB" id="A0A7G9TAK0"/>
<evidence type="ECO:0000313" key="10">
    <source>
        <dbReference type="Proteomes" id="UP000515838"/>
    </source>
</evidence>
<comment type="subcellular location">
    <subcellularLocation>
        <location evidence="4">Bacterial flagellum basal body</location>
    </subcellularLocation>
</comment>
<proteinExistence type="inferred from homology"/>
<dbReference type="InterPro" id="IPR009926">
    <property type="entry name" value="T3SS_YcgR_PilZN"/>
</dbReference>
<dbReference type="Pfam" id="PF07317">
    <property type="entry name" value="PilZN"/>
    <property type="match status" value="1"/>
</dbReference>
<keyword evidence="1 4" id="KW-0973">c-di-GMP</keyword>
<reference evidence="8 10" key="1">
    <citation type="submission" date="2020-08" db="EMBL/GenBank/DDBJ databases">
        <title>Streptomycin Non-resistant strain, P. mexicana.</title>
        <authorList>
            <person name="Ganesh-Kumar S."/>
            <person name="Zhe T."/>
            <person name="Yu Z."/>
            <person name="Min Y."/>
        </authorList>
    </citation>
    <scope>NUCLEOTIDE SEQUENCE [LARGE SCALE GENOMIC DNA]</scope>
    <source>
        <strain evidence="8 10">GTZY2</strain>
    </source>
</reference>
<evidence type="ECO:0000313" key="8">
    <source>
        <dbReference type="EMBL" id="QNN77125.1"/>
    </source>
</evidence>
<dbReference type="GeneID" id="81472191"/>
<feature type="domain" description="PilZ" evidence="5">
    <location>
        <begin position="129"/>
        <end position="246"/>
    </location>
</feature>
<accession>A0A7G9TAK0</accession>